<sequence>MKTAQETEDGAFTICSSTLLFKYTAVHLADYAPLIPLQSREALVGVPVGRRASERIRYTIFQQPARDQLVSGLYAVVVVKRSPCHFPIS</sequence>
<evidence type="ECO:0000313" key="1">
    <source>
        <dbReference type="EMBL" id="GBP48411.1"/>
    </source>
</evidence>
<organism evidence="1 2">
    <name type="scientific">Eumeta variegata</name>
    <name type="common">Bagworm moth</name>
    <name type="synonym">Eumeta japonica</name>
    <dbReference type="NCBI Taxonomy" id="151549"/>
    <lineage>
        <taxon>Eukaryota</taxon>
        <taxon>Metazoa</taxon>
        <taxon>Ecdysozoa</taxon>
        <taxon>Arthropoda</taxon>
        <taxon>Hexapoda</taxon>
        <taxon>Insecta</taxon>
        <taxon>Pterygota</taxon>
        <taxon>Neoptera</taxon>
        <taxon>Endopterygota</taxon>
        <taxon>Lepidoptera</taxon>
        <taxon>Glossata</taxon>
        <taxon>Ditrysia</taxon>
        <taxon>Tineoidea</taxon>
        <taxon>Psychidae</taxon>
        <taxon>Oiketicinae</taxon>
        <taxon>Eumeta</taxon>
    </lineage>
</organism>
<dbReference type="EMBL" id="BGZK01000523">
    <property type="protein sequence ID" value="GBP48411.1"/>
    <property type="molecule type" value="Genomic_DNA"/>
</dbReference>
<proteinExistence type="predicted"/>
<evidence type="ECO:0000313" key="2">
    <source>
        <dbReference type="Proteomes" id="UP000299102"/>
    </source>
</evidence>
<dbReference type="Proteomes" id="UP000299102">
    <property type="component" value="Unassembled WGS sequence"/>
</dbReference>
<gene>
    <name evidence="1" type="ORF">EVAR_36845_1</name>
</gene>
<keyword evidence="2" id="KW-1185">Reference proteome</keyword>
<dbReference type="AlphaFoldDB" id="A0A4C1WBH2"/>
<comment type="caution">
    <text evidence="1">The sequence shown here is derived from an EMBL/GenBank/DDBJ whole genome shotgun (WGS) entry which is preliminary data.</text>
</comment>
<protein>
    <submittedName>
        <fullName evidence="1">Uncharacterized protein</fullName>
    </submittedName>
</protein>
<name>A0A4C1WBH2_EUMVA</name>
<accession>A0A4C1WBH2</accession>
<reference evidence="1 2" key="1">
    <citation type="journal article" date="2019" name="Commun. Biol.">
        <title>The bagworm genome reveals a unique fibroin gene that provides high tensile strength.</title>
        <authorList>
            <person name="Kono N."/>
            <person name="Nakamura H."/>
            <person name="Ohtoshi R."/>
            <person name="Tomita M."/>
            <person name="Numata K."/>
            <person name="Arakawa K."/>
        </authorList>
    </citation>
    <scope>NUCLEOTIDE SEQUENCE [LARGE SCALE GENOMIC DNA]</scope>
</reference>